<comment type="caution">
    <text evidence="2">The sequence shown here is derived from an EMBL/GenBank/DDBJ whole genome shotgun (WGS) entry which is preliminary data.</text>
</comment>
<dbReference type="eggNOG" id="ENOG5032EVD">
    <property type="taxonomic scope" value="Bacteria"/>
</dbReference>
<reference evidence="2 4" key="1">
    <citation type="submission" date="2013-02" db="EMBL/GenBank/DDBJ databases">
        <title>The Genome Sequence of Enterococcus malodoratus ATCC_43197.</title>
        <authorList>
            <consortium name="The Broad Institute Genome Sequencing Platform"/>
            <consortium name="The Broad Institute Genome Sequencing Center for Infectious Disease"/>
            <person name="Earl A.M."/>
            <person name="Gilmore M.S."/>
            <person name="Lebreton F."/>
            <person name="Walker B."/>
            <person name="Young S.K."/>
            <person name="Zeng Q."/>
            <person name="Gargeya S."/>
            <person name="Fitzgerald M."/>
            <person name="Haas B."/>
            <person name="Abouelleil A."/>
            <person name="Alvarado L."/>
            <person name="Arachchi H.M."/>
            <person name="Berlin A.M."/>
            <person name="Chapman S.B."/>
            <person name="Dewar J."/>
            <person name="Goldberg J."/>
            <person name="Griggs A."/>
            <person name="Gujja S."/>
            <person name="Hansen M."/>
            <person name="Howarth C."/>
            <person name="Imamovic A."/>
            <person name="Larimer J."/>
            <person name="McCowan C."/>
            <person name="Murphy C."/>
            <person name="Neiman D."/>
            <person name="Pearson M."/>
            <person name="Priest M."/>
            <person name="Roberts A."/>
            <person name="Saif S."/>
            <person name="Shea T."/>
            <person name="Sisk P."/>
            <person name="Sykes S."/>
            <person name="Wortman J."/>
            <person name="Nusbaum C."/>
            <person name="Birren B."/>
        </authorList>
    </citation>
    <scope>NUCLEOTIDE SEQUENCE [LARGE SCALE GENOMIC DNA]</scope>
    <source>
        <strain evidence="2 4">ATCC 43197</strain>
    </source>
</reference>
<dbReference type="RefSeq" id="WP_010742380.1">
    <property type="nucleotide sequence ID" value="NZ_KB946251.1"/>
</dbReference>
<keyword evidence="5" id="KW-1185">Reference proteome</keyword>
<dbReference type="EMBL" id="AJAK01000024">
    <property type="protein sequence ID" value="EOH73493.1"/>
    <property type="molecule type" value="Genomic_DNA"/>
</dbReference>
<keyword evidence="1" id="KW-0472">Membrane</keyword>
<dbReference type="EMBL" id="ASWA01000003">
    <property type="protein sequence ID" value="EOT67251.1"/>
    <property type="molecule type" value="Genomic_DNA"/>
</dbReference>
<feature type="transmembrane region" description="Helical" evidence="1">
    <location>
        <begin position="12"/>
        <end position="43"/>
    </location>
</feature>
<proteinExistence type="predicted"/>
<reference evidence="3 5" key="2">
    <citation type="submission" date="2013-03" db="EMBL/GenBank/DDBJ databases">
        <title>The Genome Sequence of Enterococcus malodoratus ATCC_43197 (PacBio/Illumina hybrid assembly).</title>
        <authorList>
            <consortium name="The Broad Institute Genomics Platform"/>
            <consortium name="The Broad Institute Genome Sequencing Center for Infectious Disease"/>
            <person name="Earl A."/>
            <person name="Russ C."/>
            <person name="Gilmore M."/>
            <person name="Surin D."/>
            <person name="Walker B."/>
            <person name="Young S."/>
            <person name="Zeng Q."/>
            <person name="Gargeya S."/>
            <person name="Fitzgerald M."/>
            <person name="Haas B."/>
            <person name="Abouelleil A."/>
            <person name="Allen A.W."/>
            <person name="Alvarado L."/>
            <person name="Arachchi H.M."/>
            <person name="Berlin A.M."/>
            <person name="Chapman S.B."/>
            <person name="Gainer-Dewar J."/>
            <person name="Goldberg J."/>
            <person name="Griggs A."/>
            <person name="Gujja S."/>
            <person name="Hansen M."/>
            <person name="Howarth C."/>
            <person name="Imamovic A."/>
            <person name="Ireland A."/>
            <person name="Larimer J."/>
            <person name="McCowan C."/>
            <person name="Murphy C."/>
            <person name="Pearson M."/>
            <person name="Poon T.W."/>
            <person name="Priest M."/>
            <person name="Roberts A."/>
            <person name="Saif S."/>
            <person name="Shea T."/>
            <person name="Sisk P."/>
            <person name="Sykes S."/>
            <person name="Wortman J."/>
            <person name="Nusbaum C."/>
            <person name="Birren B."/>
        </authorList>
    </citation>
    <scope>NUCLEOTIDE SEQUENCE [LARGE SCALE GENOMIC DNA]</scope>
    <source>
        <strain evidence="3 5">ATCC 43197</strain>
    </source>
</reference>
<dbReference type="Proteomes" id="UP000014148">
    <property type="component" value="Unassembled WGS sequence"/>
</dbReference>
<evidence type="ECO:0000313" key="3">
    <source>
        <dbReference type="EMBL" id="EOT67251.1"/>
    </source>
</evidence>
<evidence type="ECO:0000313" key="5">
    <source>
        <dbReference type="Proteomes" id="UP000014148"/>
    </source>
</evidence>
<name>R2NR99_9ENTE</name>
<organism evidence="2 4">
    <name type="scientific">Enterococcus malodoratus ATCC 43197</name>
    <dbReference type="NCBI Taxonomy" id="1158601"/>
    <lineage>
        <taxon>Bacteria</taxon>
        <taxon>Bacillati</taxon>
        <taxon>Bacillota</taxon>
        <taxon>Bacilli</taxon>
        <taxon>Lactobacillales</taxon>
        <taxon>Enterococcaceae</taxon>
        <taxon>Enterococcus</taxon>
    </lineage>
</organism>
<sequence length="59" mass="6605">MKWTSSIKPNVFFYIGIIVGIVNAVFLGFNFFLSLLSIAIILFSDTFTEAINTFLKGSH</sequence>
<evidence type="ECO:0000313" key="4">
    <source>
        <dbReference type="Proteomes" id="UP000013783"/>
    </source>
</evidence>
<gene>
    <name evidence="3" type="ORF">I585_02772</name>
    <name evidence="2" type="ORF">UAI_03590</name>
</gene>
<dbReference type="AlphaFoldDB" id="R2NR99"/>
<evidence type="ECO:0000313" key="2">
    <source>
        <dbReference type="EMBL" id="EOH73493.1"/>
    </source>
</evidence>
<dbReference type="Proteomes" id="UP000013783">
    <property type="component" value="Unassembled WGS sequence"/>
</dbReference>
<keyword evidence="1" id="KW-1133">Transmembrane helix</keyword>
<evidence type="ECO:0000256" key="1">
    <source>
        <dbReference type="SAM" id="Phobius"/>
    </source>
</evidence>
<keyword evidence="1" id="KW-0812">Transmembrane</keyword>
<protein>
    <submittedName>
        <fullName evidence="2">Uncharacterized protein</fullName>
    </submittedName>
</protein>
<accession>R2NR99</accession>